<keyword evidence="3" id="KW-1185">Reference proteome</keyword>
<dbReference type="PANTHER" id="PTHR31286:SF165">
    <property type="entry name" value="DUF4283 DOMAIN-CONTAINING PROTEIN"/>
    <property type="match status" value="1"/>
</dbReference>
<feature type="region of interest" description="Disordered" evidence="1">
    <location>
        <begin position="279"/>
        <end position="333"/>
    </location>
</feature>
<evidence type="ECO:0000313" key="2">
    <source>
        <dbReference type="EMBL" id="CAI9115004.1"/>
    </source>
</evidence>
<feature type="compositionally biased region" description="Basic and acidic residues" evidence="1">
    <location>
        <begin position="299"/>
        <end position="310"/>
    </location>
</feature>
<accession>A0AAV1E718</accession>
<feature type="compositionally biased region" description="Basic and acidic residues" evidence="1">
    <location>
        <begin position="243"/>
        <end position="263"/>
    </location>
</feature>
<gene>
    <name evidence="2" type="ORF">OLC1_LOCUS21608</name>
</gene>
<feature type="region of interest" description="Disordered" evidence="1">
    <location>
        <begin position="1"/>
        <end position="36"/>
    </location>
</feature>
<dbReference type="EMBL" id="OX459125">
    <property type="protein sequence ID" value="CAI9115004.1"/>
    <property type="molecule type" value="Genomic_DNA"/>
</dbReference>
<reference evidence="2" key="1">
    <citation type="submission" date="2023-03" db="EMBL/GenBank/DDBJ databases">
        <authorList>
            <person name="Julca I."/>
        </authorList>
    </citation>
    <scope>NUCLEOTIDE SEQUENCE</scope>
</reference>
<dbReference type="PANTHER" id="PTHR31286">
    <property type="entry name" value="GLYCINE-RICH CELL WALL STRUCTURAL PROTEIN 1.8-LIKE"/>
    <property type="match status" value="1"/>
</dbReference>
<feature type="compositionally biased region" description="Polar residues" evidence="1">
    <location>
        <begin position="23"/>
        <end position="32"/>
    </location>
</feature>
<dbReference type="Proteomes" id="UP001161247">
    <property type="component" value="Chromosome 8"/>
</dbReference>
<evidence type="ECO:0000313" key="3">
    <source>
        <dbReference type="Proteomes" id="UP001161247"/>
    </source>
</evidence>
<organism evidence="2 3">
    <name type="scientific">Oldenlandia corymbosa var. corymbosa</name>
    <dbReference type="NCBI Taxonomy" id="529605"/>
    <lineage>
        <taxon>Eukaryota</taxon>
        <taxon>Viridiplantae</taxon>
        <taxon>Streptophyta</taxon>
        <taxon>Embryophyta</taxon>
        <taxon>Tracheophyta</taxon>
        <taxon>Spermatophyta</taxon>
        <taxon>Magnoliopsida</taxon>
        <taxon>eudicotyledons</taxon>
        <taxon>Gunneridae</taxon>
        <taxon>Pentapetalae</taxon>
        <taxon>asterids</taxon>
        <taxon>lamiids</taxon>
        <taxon>Gentianales</taxon>
        <taxon>Rubiaceae</taxon>
        <taxon>Rubioideae</taxon>
        <taxon>Spermacoceae</taxon>
        <taxon>Hedyotis-Oldenlandia complex</taxon>
        <taxon>Oldenlandia</taxon>
    </lineage>
</organism>
<proteinExistence type="predicted"/>
<name>A0AAV1E718_OLDCO</name>
<protein>
    <submittedName>
        <fullName evidence="2">OLC1v1015836C1</fullName>
    </submittedName>
</protein>
<feature type="compositionally biased region" description="Basic and acidic residues" evidence="1">
    <location>
        <begin position="1"/>
        <end position="21"/>
    </location>
</feature>
<sequence>MKQKDVGEQAMEKIDLKEKPRSTGKQQLNTQGELDEIQVREQHTQGRSELLEVNMARKLEWSSDLEEEVKKPQNAWETFDMKKLRKAAVPLDFIPPEVMDSFYQRIWKNLGIDKVVMLPNGLFVVRFHNMEGVEEALTEPIRYLGSNPVVIKRWSVEKGANHKEITHVPVWIQLHSLELKYWNPATLSRIASTLGRPIAADDTTVAKDRATFGRVLVDVEIQESPPLVAHFADEEEHCRKKVERQAVQKTDETKGEKNNTKSFEWRRVGKKKINMEVPEEEVNAIATSQEATIGRQHRKEPDGKKPEKTNGFDVLSQLDGHDWNKEKPETSKN</sequence>
<feature type="region of interest" description="Disordered" evidence="1">
    <location>
        <begin position="242"/>
        <end position="263"/>
    </location>
</feature>
<dbReference type="InterPro" id="IPR040256">
    <property type="entry name" value="At4g02000-like"/>
</dbReference>
<evidence type="ECO:0000256" key="1">
    <source>
        <dbReference type="SAM" id="MobiDB-lite"/>
    </source>
</evidence>
<dbReference type="AlphaFoldDB" id="A0AAV1E718"/>
<feature type="compositionally biased region" description="Basic and acidic residues" evidence="1">
    <location>
        <begin position="319"/>
        <end position="333"/>
    </location>
</feature>